<protein>
    <submittedName>
        <fullName evidence="3">Craniofacial development protein 2</fullName>
    </submittedName>
</protein>
<dbReference type="InterPro" id="IPR043502">
    <property type="entry name" value="DNA/RNA_pol_sf"/>
</dbReference>
<dbReference type="Proteomes" id="UP000478052">
    <property type="component" value="Unassembled WGS sequence"/>
</dbReference>
<evidence type="ECO:0000256" key="1">
    <source>
        <dbReference type="SAM" id="Phobius"/>
    </source>
</evidence>
<dbReference type="EMBL" id="VUJU01007091">
    <property type="protein sequence ID" value="KAF0746754.1"/>
    <property type="molecule type" value="Genomic_DNA"/>
</dbReference>
<evidence type="ECO:0000313" key="3">
    <source>
        <dbReference type="EMBL" id="KAF0746754.1"/>
    </source>
</evidence>
<keyword evidence="1" id="KW-0472">Membrane</keyword>
<accession>A0A6G0Y0S1</accession>
<proteinExistence type="predicted"/>
<feature type="transmembrane region" description="Helical" evidence="1">
    <location>
        <begin position="838"/>
        <end position="855"/>
    </location>
</feature>
<dbReference type="InterPro" id="IPR000477">
    <property type="entry name" value="RT_dom"/>
</dbReference>
<reference evidence="3 4" key="1">
    <citation type="submission" date="2019-08" db="EMBL/GenBank/DDBJ databases">
        <title>Whole genome of Aphis craccivora.</title>
        <authorList>
            <person name="Voronova N.V."/>
            <person name="Shulinski R.S."/>
            <person name="Bandarenka Y.V."/>
            <person name="Zhorov D.G."/>
            <person name="Warner D."/>
        </authorList>
    </citation>
    <scope>NUCLEOTIDE SEQUENCE [LARGE SCALE GENOMIC DNA]</scope>
    <source>
        <strain evidence="3">180601</strain>
        <tissue evidence="3">Whole Body</tissue>
    </source>
</reference>
<dbReference type="PROSITE" id="PS50878">
    <property type="entry name" value="RT_POL"/>
    <property type="match status" value="1"/>
</dbReference>
<dbReference type="SUPFAM" id="SSF56672">
    <property type="entry name" value="DNA/RNA polymerases"/>
    <property type="match status" value="1"/>
</dbReference>
<dbReference type="OrthoDB" id="6625457at2759"/>
<sequence length="910" mass="106337">MKRSKKMIEAAKKVSRNLFPPLTNEYVGKLANKNEDKINEWLISCELKSLDNSRKSNSIKDTTFEVQKKPDLSVNRSTDNYFDNDKITNWLNACEPHNFMNSRDIIEMLNKHFYLLVMKCQCGRREEVNEAIKDLKYWKSPGSDEIPAELIKYGGKEMQNFLFRICQKIWKDESMPNSWNEAIIIPIYKKGDKSICENYRGISLLNSAYKVFARILLKRITPYVEENLGQYQCGFRKGKSTIEQLTIIGQLIEKKYEFRHNIWQLFVDFKKAYDSIHRQSLQHNGGVRDPTKISDVNKNYKIRVEYTVSEAFKVRTGLKQRDSLSPSLFNIALEKVIRELQSETTGVEIGQQHIQVQGFADDLNILGNSLEETIKTAQALEQAASKIGLKINAKKTKVMELLENGDNPDMGSLTFEKVEKIRYLGAMLSAKNDWSKEIGVRIDKAERAAFALNKFLKSKLFSKKTKTRLYTAIIRPTLTYGCEAWTTTSITERRLRTFENRIWRTICGPIFDDINLTWRRKYNKELQDELGIASVISFIRGKRIQWLGHAMRRSEYDISRTILNWKPMGKRPRGRPRKRLGVQEWREVVQYRKKWRDITSINYRTIQEMDFIFNYNEPVPENNIPCDYLCPIVIQVPCATDLQIAEHDTPAKVSNISTNHEYAEPICSNPTDRKRDKINKKKIKQIQKNQIAHEWSITCPHSNTVSKKCSVSILKPTDIHTFKTNLCELTSKIEQDKPLLTMMKIDRPINTDRRKRNKKEKTVVIYYLPTEKGDIVQNYKKEIKYISFKLKKTHSSLKEKRGGFSIARINSFDEVTTSIKNHIESFKSKKSHYCRQDTGLNIIMFFVSILIWLLYIHGKMYVHFVLRLQLTFSLLIYTTRGNQTREPSSSVNSYDIFQSMELDITQHRML</sequence>
<comment type="caution">
    <text evidence="3">The sequence shown here is derived from an EMBL/GenBank/DDBJ whole genome shotgun (WGS) entry which is preliminary data.</text>
</comment>
<gene>
    <name evidence="3" type="ORF">FWK35_00017205</name>
</gene>
<evidence type="ECO:0000313" key="4">
    <source>
        <dbReference type="Proteomes" id="UP000478052"/>
    </source>
</evidence>
<dbReference type="Pfam" id="PF00078">
    <property type="entry name" value="RVT_1"/>
    <property type="match status" value="1"/>
</dbReference>
<dbReference type="Gene3D" id="3.30.70.270">
    <property type="match status" value="1"/>
</dbReference>
<keyword evidence="1" id="KW-0812">Transmembrane</keyword>
<dbReference type="AlphaFoldDB" id="A0A6G0Y0S1"/>
<organism evidence="3 4">
    <name type="scientific">Aphis craccivora</name>
    <name type="common">Cowpea aphid</name>
    <dbReference type="NCBI Taxonomy" id="307492"/>
    <lineage>
        <taxon>Eukaryota</taxon>
        <taxon>Metazoa</taxon>
        <taxon>Ecdysozoa</taxon>
        <taxon>Arthropoda</taxon>
        <taxon>Hexapoda</taxon>
        <taxon>Insecta</taxon>
        <taxon>Pterygota</taxon>
        <taxon>Neoptera</taxon>
        <taxon>Paraneoptera</taxon>
        <taxon>Hemiptera</taxon>
        <taxon>Sternorrhyncha</taxon>
        <taxon>Aphidomorpha</taxon>
        <taxon>Aphidoidea</taxon>
        <taxon>Aphididae</taxon>
        <taxon>Aphidini</taxon>
        <taxon>Aphis</taxon>
        <taxon>Aphis</taxon>
    </lineage>
</organism>
<evidence type="ECO:0000259" key="2">
    <source>
        <dbReference type="PROSITE" id="PS50878"/>
    </source>
</evidence>
<dbReference type="InterPro" id="IPR043128">
    <property type="entry name" value="Rev_trsase/Diguanyl_cyclase"/>
</dbReference>
<feature type="domain" description="Reverse transcriptase" evidence="2">
    <location>
        <begin position="168"/>
        <end position="428"/>
    </location>
</feature>
<name>A0A6G0Y0S1_APHCR</name>
<dbReference type="PANTHER" id="PTHR47027:SF20">
    <property type="entry name" value="REVERSE TRANSCRIPTASE-LIKE PROTEIN WITH RNA-DIRECTED DNA POLYMERASE DOMAIN"/>
    <property type="match status" value="1"/>
</dbReference>
<keyword evidence="4" id="KW-1185">Reference proteome</keyword>
<dbReference type="GO" id="GO:0071897">
    <property type="term" value="P:DNA biosynthetic process"/>
    <property type="evidence" value="ECO:0007669"/>
    <property type="project" value="UniProtKB-ARBA"/>
</dbReference>
<dbReference type="PANTHER" id="PTHR47027">
    <property type="entry name" value="REVERSE TRANSCRIPTASE DOMAIN-CONTAINING PROTEIN"/>
    <property type="match status" value="1"/>
</dbReference>
<dbReference type="CDD" id="cd01650">
    <property type="entry name" value="RT_nLTR_like"/>
    <property type="match status" value="1"/>
</dbReference>
<keyword evidence="1" id="KW-1133">Transmembrane helix</keyword>